<name>A0AAD9R3F1_ACRCE</name>
<sequence>MTVLSKFHELTQCPSLSQQGMDKDLRKISEKRNNMIPARLELATFRVLGGRDNHYTTESHGETISFLRSIENSDDITKESVGDDRPGPLRDKGEQHNVANELRAFSTPLVIGDHSRRKNRDLLAEKLRLLLLLNINDYWCHGSLCYGQVLRCWTRSEESDDKGVVGEEEFDLLLFKQPNITLRDQFALAHMIR</sequence>
<dbReference type="Proteomes" id="UP001249851">
    <property type="component" value="Unassembled WGS sequence"/>
</dbReference>
<evidence type="ECO:0000313" key="2">
    <source>
        <dbReference type="Proteomes" id="UP001249851"/>
    </source>
</evidence>
<dbReference type="AlphaFoldDB" id="A0AAD9R3F1"/>
<protein>
    <submittedName>
        <fullName evidence="1">Uncharacterized protein</fullName>
    </submittedName>
</protein>
<accession>A0AAD9R3F1</accession>
<proteinExistence type="predicted"/>
<dbReference type="EMBL" id="JARQWQ010000004">
    <property type="protein sequence ID" value="KAK2572123.1"/>
    <property type="molecule type" value="Genomic_DNA"/>
</dbReference>
<keyword evidence="2" id="KW-1185">Reference proteome</keyword>
<comment type="caution">
    <text evidence="1">The sequence shown here is derived from an EMBL/GenBank/DDBJ whole genome shotgun (WGS) entry which is preliminary data.</text>
</comment>
<gene>
    <name evidence="1" type="ORF">P5673_002328</name>
</gene>
<organism evidence="1 2">
    <name type="scientific">Acropora cervicornis</name>
    <name type="common">Staghorn coral</name>
    <dbReference type="NCBI Taxonomy" id="6130"/>
    <lineage>
        <taxon>Eukaryota</taxon>
        <taxon>Metazoa</taxon>
        <taxon>Cnidaria</taxon>
        <taxon>Anthozoa</taxon>
        <taxon>Hexacorallia</taxon>
        <taxon>Scleractinia</taxon>
        <taxon>Astrocoeniina</taxon>
        <taxon>Acroporidae</taxon>
        <taxon>Acropora</taxon>
    </lineage>
</organism>
<reference evidence="1" key="2">
    <citation type="journal article" date="2023" name="Science">
        <title>Genomic signatures of disease resistance in endangered staghorn corals.</title>
        <authorList>
            <person name="Vollmer S.V."/>
            <person name="Selwyn J.D."/>
            <person name="Despard B.A."/>
            <person name="Roesel C.L."/>
        </authorList>
    </citation>
    <scope>NUCLEOTIDE SEQUENCE</scope>
    <source>
        <strain evidence="1">K2</strain>
    </source>
</reference>
<reference evidence="1" key="1">
    <citation type="journal article" date="2023" name="G3 (Bethesda)">
        <title>Whole genome assembly and annotation of the endangered Caribbean coral Acropora cervicornis.</title>
        <authorList>
            <person name="Selwyn J.D."/>
            <person name="Vollmer S.V."/>
        </authorList>
    </citation>
    <scope>NUCLEOTIDE SEQUENCE</scope>
    <source>
        <strain evidence="1">K2</strain>
    </source>
</reference>
<evidence type="ECO:0000313" key="1">
    <source>
        <dbReference type="EMBL" id="KAK2572123.1"/>
    </source>
</evidence>